<sequence length="684" mass="78083">MAFRPILRASAAGCSAGHLQRSIPRLSAPSYTSVINDASRRPCLFSRSSLLRPHAAASTSQLRLYSTEKTVGETEEKTLSEELLQAESEKPEKTEKIESDSEEPWYLQEEPPRHPALVSEAPPLPTVPKGVPVIMHDLVKYVAEDMGLDELNLLDLRTLDPPAALGPSLIMLFGTARSERHLHVSAGNLKSWLRKHGIQAHADGLLGPNEFKIKMRRKQRKAKLLGTSAMPLGGDDGITTRWICMNLGTIRSDSQESIEYETDTGFGIRQTGTTIVVQMFTESKRKELDLETLWSRILARRGVENLIEDDLEYAQGDVHPSEVPLFTEGGSPKVFAIPSQRRFFSTSLRRSNQVIDQPTSDSATNHVNTSLEPRIFLETRTAELEQLQAHFAGLSPEDALEALEYSEKGRHPPFIRLWNQEIQYLPTDRAWPFRLWMCVAGRKLGVRRFDWAHLRNLVREMELLGIICHRGHYTEMLQSVYLEPSHSEVSLKEQSDLALQILNVMYERGEPIITTDVIVSLIESLARTKSQGKETGELQAVLEKFLLQADLPYMGEDAVMRLMDAYAVQDNWDRFWEIWRMPPKFMERRTEDMYTHLWTIMAETNNQRLCQDALRWCFHEMVSESPRVNPIMEVKAAIESCLRVADPDAEEFARKLFVRDGNTFRASLQEFVHLWRALNPQWPL</sequence>
<dbReference type="PANTHER" id="PTHR28087">
    <property type="entry name" value="ATPASE SYNTHESIS PROTEIN 25, MITOCHONDRIAL"/>
    <property type="match status" value="1"/>
</dbReference>
<dbReference type="AlphaFoldDB" id="A0A194UW75"/>
<evidence type="ECO:0000256" key="9">
    <source>
        <dbReference type="SAM" id="MobiDB-lite"/>
    </source>
</evidence>
<proteinExistence type="inferred from homology"/>
<accession>A0A194UW75</accession>
<dbReference type="InterPro" id="IPR040152">
    <property type="entry name" value="Atp25"/>
</dbReference>
<comment type="function">
    <text evidence="8">Mitochondrial mRNA stabilization factor.</text>
</comment>
<dbReference type="Gene3D" id="3.30.460.10">
    <property type="entry name" value="Beta Polymerase, domain 2"/>
    <property type="match status" value="1"/>
</dbReference>
<evidence type="ECO:0000313" key="11">
    <source>
        <dbReference type="Proteomes" id="UP000078576"/>
    </source>
</evidence>
<dbReference type="PANTHER" id="PTHR28087:SF1">
    <property type="entry name" value="ATPASE SYNTHESIS PROTEIN 25, MITOCHONDRIAL"/>
    <property type="match status" value="1"/>
</dbReference>
<feature type="region of interest" description="Disordered" evidence="9">
    <location>
        <begin position="61"/>
        <end position="110"/>
    </location>
</feature>
<keyword evidence="6 8" id="KW-0496">Mitochondrion</keyword>
<keyword evidence="4 8" id="KW-0999">Mitochondrion inner membrane</keyword>
<dbReference type="GO" id="GO:0005743">
    <property type="term" value="C:mitochondrial inner membrane"/>
    <property type="evidence" value="ECO:0007669"/>
    <property type="project" value="UniProtKB-SubCell"/>
</dbReference>
<dbReference type="GO" id="GO:0048255">
    <property type="term" value="P:mRNA stabilization"/>
    <property type="evidence" value="ECO:0007669"/>
    <property type="project" value="TreeGrafter"/>
</dbReference>
<dbReference type="Proteomes" id="UP000078576">
    <property type="component" value="Unassembled WGS sequence"/>
</dbReference>
<evidence type="ECO:0000256" key="7">
    <source>
        <dbReference type="ARBA" id="ARBA00023136"/>
    </source>
</evidence>
<evidence type="ECO:0000256" key="1">
    <source>
        <dbReference type="ARBA" id="ARBA00003470"/>
    </source>
</evidence>
<evidence type="ECO:0000256" key="5">
    <source>
        <dbReference type="ARBA" id="ARBA00022946"/>
    </source>
</evidence>
<dbReference type="OrthoDB" id="107372at2759"/>
<organism evidence="10 11">
    <name type="scientific">Cytospora mali</name>
    <name type="common">Apple Valsa canker fungus</name>
    <name type="synonym">Valsa mali</name>
    <dbReference type="NCBI Taxonomy" id="578113"/>
    <lineage>
        <taxon>Eukaryota</taxon>
        <taxon>Fungi</taxon>
        <taxon>Dikarya</taxon>
        <taxon>Ascomycota</taxon>
        <taxon>Pezizomycotina</taxon>
        <taxon>Sordariomycetes</taxon>
        <taxon>Sordariomycetidae</taxon>
        <taxon>Diaporthales</taxon>
        <taxon>Cytosporaceae</taxon>
        <taxon>Cytospora</taxon>
    </lineage>
</organism>
<dbReference type="EMBL" id="KN714684">
    <property type="protein sequence ID" value="KUI55945.1"/>
    <property type="molecule type" value="Genomic_DNA"/>
</dbReference>
<comment type="similarity">
    <text evidence="3 8">Belongs to the ATP25 family.</text>
</comment>
<gene>
    <name evidence="10" type="ORF">VP1G_03325</name>
</gene>
<name>A0A194UW75_CYTMA</name>
<dbReference type="InterPro" id="IPR043519">
    <property type="entry name" value="NT_sf"/>
</dbReference>
<protein>
    <recommendedName>
        <fullName evidence="8">ATPase synthesis protein 25</fullName>
    </recommendedName>
</protein>
<keyword evidence="5 8" id="KW-0809">Transit peptide</keyword>
<dbReference type="STRING" id="694573.A0A194UW75"/>
<evidence type="ECO:0000256" key="8">
    <source>
        <dbReference type="RuleBase" id="RU367062"/>
    </source>
</evidence>
<evidence type="ECO:0000256" key="4">
    <source>
        <dbReference type="ARBA" id="ARBA00022792"/>
    </source>
</evidence>
<feature type="compositionally biased region" description="Basic and acidic residues" evidence="9">
    <location>
        <begin position="70"/>
        <end position="80"/>
    </location>
</feature>
<keyword evidence="11" id="KW-1185">Reference proteome</keyword>
<comment type="subcellular location">
    <subcellularLocation>
        <location evidence="2 8">Mitochondrion inner membrane</location>
        <topology evidence="2 8">Peripheral membrane protein</topology>
        <orientation evidence="2 8">Matrix side</orientation>
    </subcellularLocation>
</comment>
<keyword evidence="7 8" id="KW-0472">Membrane</keyword>
<feature type="compositionally biased region" description="Basic and acidic residues" evidence="9">
    <location>
        <begin position="87"/>
        <end position="99"/>
    </location>
</feature>
<dbReference type="GO" id="GO:0140053">
    <property type="term" value="P:mitochondrial gene expression"/>
    <property type="evidence" value="ECO:0007669"/>
    <property type="project" value="UniProtKB-UniRule"/>
</dbReference>
<reference evidence="11" key="1">
    <citation type="submission" date="2014-12" db="EMBL/GenBank/DDBJ databases">
        <title>Genome Sequence of Valsa Canker Pathogens Uncovers a Specific Adaption of Colonization on Woody Bark.</title>
        <authorList>
            <person name="Yin Z."/>
            <person name="Liu H."/>
            <person name="Gao X."/>
            <person name="Li Z."/>
            <person name="Song N."/>
            <person name="Ke X."/>
            <person name="Dai Q."/>
            <person name="Wu Y."/>
            <person name="Sun Y."/>
            <person name="Xu J.-R."/>
            <person name="Kang Z.K."/>
            <person name="Wang L."/>
            <person name="Huang L."/>
        </authorList>
    </citation>
    <scope>NUCLEOTIDE SEQUENCE [LARGE SCALE GENOMIC DNA]</scope>
    <source>
        <strain evidence="11">SXYL134</strain>
    </source>
</reference>
<comment type="function">
    <text evidence="1">Probable mitochondrial mRNA stabilization factor.</text>
</comment>
<evidence type="ECO:0000256" key="3">
    <source>
        <dbReference type="ARBA" id="ARBA00010787"/>
    </source>
</evidence>
<evidence type="ECO:0000256" key="6">
    <source>
        <dbReference type="ARBA" id="ARBA00023128"/>
    </source>
</evidence>
<evidence type="ECO:0000313" key="10">
    <source>
        <dbReference type="EMBL" id="KUI55945.1"/>
    </source>
</evidence>
<evidence type="ECO:0000256" key="2">
    <source>
        <dbReference type="ARBA" id="ARBA00004443"/>
    </source>
</evidence>